<dbReference type="STRING" id="1156394.T0RVD2"/>
<dbReference type="GO" id="GO:0005829">
    <property type="term" value="C:cytosol"/>
    <property type="evidence" value="ECO:0007669"/>
    <property type="project" value="TreeGrafter"/>
</dbReference>
<dbReference type="AlphaFoldDB" id="T0RVD2"/>
<dbReference type="VEuPathDB" id="FungiDB:SDRG_08162"/>
<organism evidence="5 6">
    <name type="scientific">Saprolegnia diclina (strain VS20)</name>
    <dbReference type="NCBI Taxonomy" id="1156394"/>
    <lineage>
        <taxon>Eukaryota</taxon>
        <taxon>Sar</taxon>
        <taxon>Stramenopiles</taxon>
        <taxon>Oomycota</taxon>
        <taxon>Saprolegniomycetes</taxon>
        <taxon>Saprolegniales</taxon>
        <taxon>Saprolegniaceae</taxon>
        <taxon>Saprolegnia</taxon>
    </lineage>
</organism>
<dbReference type="InterPro" id="IPR043129">
    <property type="entry name" value="ATPase_NBD"/>
</dbReference>
<dbReference type="RefSeq" id="XP_008612254.1">
    <property type="nucleotide sequence ID" value="XM_008614032.1"/>
</dbReference>
<evidence type="ECO:0000313" key="5">
    <source>
        <dbReference type="EMBL" id="EQC34392.1"/>
    </source>
</evidence>
<comment type="similarity">
    <text evidence="1">Belongs to the FGGY kinase family.</text>
</comment>
<dbReference type="SUPFAM" id="SSF53067">
    <property type="entry name" value="Actin-like ATPase domain"/>
    <property type="match status" value="1"/>
</dbReference>
<dbReference type="PANTHER" id="PTHR10196">
    <property type="entry name" value="SUGAR KINASE"/>
    <property type="match status" value="1"/>
</dbReference>
<evidence type="ECO:0000256" key="1">
    <source>
        <dbReference type="ARBA" id="ARBA00009156"/>
    </source>
</evidence>
<evidence type="ECO:0000256" key="3">
    <source>
        <dbReference type="ARBA" id="ARBA00022777"/>
    </source>
</evidence>
<dbReference type="Pfam" id="PF00370">
    <property type="entry name" value="FGGY_N"/>
    <property type="match status" value="1"/>
</dbReference>
<dbReference type="Proteomes" id="UP000030762">
    <property type="component" value="Unassembled WGS sequence"/>
</dbReference>
<sequence length="486" mass="50535">MATPAAVLGLDVGTTAIKCSVTTASHEILGQSSATINHAPGSVVAVSAILRALQEALRSLGALLDAVQLDAIAICGQMHGIVWWSAAEVPSAATHFADAPHPLPWSELITWQDTRCSRPFLDTLQQRRAALAGPEASSPSPLASGYGVATYAHVLAHAPATLERFDTCGTIMDLVAFVLAGLSSPAHASMDTTNAFSWGGFDLATLSWDAATLDACGIPPQMLPRVRRPGIDVVGESSAPAAVTFGLPLGVPVYVPMGDHPCAVAALLDSAALDATSALFVNIGTSAQLAFVLESATTTTESSSSGSFEVRPYFDAQQIAVVAALTGGNVFAAFVASAIEWTRCLCPSVTLAPSDVYATVIAAAKRDTTLQCRPTLLGERTPGLETGTLSQLAMDNWTLGDMSAAIARGIVDNLFALLPTHLQGSLQSRCVVGSGNALVRNELLRYYIQDRTGAPLRLAPSSDASVGATLVVWRHLVASGQKSYSE</sequence>
<dbReference type="InterPro" id="IPR018484">
    <property type="entry name" value="FGGY_N"/>
</dbReference>
<dbReference type="GO" id="GO:0050277">
    <property type="term" value="F:sedoheptulokinase activity"/>
    <property type="evidence" value="ECO:0007669"/>
    <property type="project" value="TreeGrafter"/>
</dbReference>
<dbReference type="EMBL" id="JH767155">
    <property type="protein sequence ID" value="EQC34392.1"/>
    <property type="molecule type" value="Genomic_DNA"/>
</dbReference>
<dbReference type="PANTHER" id="PTHR10196:SF67">
    <property type="entry name" value="SEDOHEPTULOKINASE"/>
    <property type="match status" value="1"/>
</dbReference>
<reference evidence="5 6" key="1">
    <citation type="submission" date="2012-04" db="EMBL/GenBank/DDBJ databases">
        <title>The Genome Sequence of Saprolegnia declina VS20.</title>
        <authorList>
            <consortium name="The Broad Institute Genome Sequencing Platform"/>
            <person name="Russ C."/>
            <person name="Nusbaum C."/>
            <person name="Tyler B."/>
            <person name="van West P."/>
            <person name="Dieguez-Uribeondo J."/>
            <person name="de Bruijn I."/>
            <person name="Tripathy S."/>
            <person name="Jiang R."/>
            <person name="Young S.K."/>
            <person name="Zeng Q."/>
            <person name="Gargeya S."/>
            <person name="Fitzgerald M."/>
            <person name="Haas B."/>
            <person name="Abouelleil A."/>
            <person name="Alvarado L."/>
            <person name="Arachchi H.M."/>
            <person name="Berlin A."/>
            <person name="Chapman S.B."/>
            <person name="Goldberg J."/>
            <person name="Griggs A."/>
            <person name="Gujja S."/>
            <person name="Hansen M."/>
            <person name="Howarth C."/>
            <person name="Imamovic A."/>
            <person name="Larimer J."/>
            <person name="McCowen C."/>
            <person name="Montmayeur A."/>
            <person name="Murphy C."/>
            <person name="Neiman D."/>
            <person name="Pearson M."/>
            <person name="Priest M."/>
            <person name="Roberts A."/>
            <person name="Saif S."/>
            <person name="Shea T."/>
            <person name="Sisk P."/>
            <person name="Sykes S."/>
            <person name="Wortman J."/>
            <person name="Nusbaum C."/>
            <person name="Birren B."/>
        </authorList>
    </citation>
    <scope>NUCLEOTIDE SEQUENCE [LARGE SCALE GENOMIC DNA]</scope>
    <source>
        <strain evidence="5 6">VS20</strain>
    </source>
</reference>
<name>T0RVD2_SAPDV</name>
<evidence type="ECO:0000259" key="4">
    <source>
        <dbReference type="Pfam" id="PF00370"/>
    </source>
</evidence>
<dbReference type="CDD" id="cd07777">
    <property type="entry name" value="ASKHA_NBD_FGGY_SHK"/>
    <property type="match status" value="1"/>
</dbReference>
<dbReference type="GO" id="GO:0006071">
    <property type="term" value="P:glycerol metabolic process"/>
    <property type="evidence" value="ECO:0007669"/>
    <property type="project" value="TreeGrafter"/>
</dbReference>
<dbReference type="OMA" id="TWQDTRC"/>
<dbReference type="Gene3D" id="3.30.420.40">
    <property type="match status" value="2"/>
</dbReference>
<feature type="domain" description="Carbohydrate kinase FGGY N-terminal" evidence="4">
    <location>
        <begin position="7"/>
        <end position="263"/>
    </location>
</feature>
<dbReference type="InParanoid" id="T0RVD2"/>
<protein>
    <recommendedName>
        <fullName evidence="4">Carbohydrate kinase FGGY N-terminal domain-containing protein</fullName>
    </recommendedName>
</protein>
<dbReference type="OrthoDB" id="10264182at2759"/>
<dbReference type="eggNOG" id="KOG2517">
    <property type="taxonomic scope" value="Eukaryota"/>
</dbReference>
<keyword evidence="2" id="KW-0808">Transferase</keyword>
<keyword evidence="6" id="KW-1185">Reference proteome</keyword>
<dbReference type="GeneID" id="19948889"/>
<evidence type="ECO:0000256" key="2">
    <source>
        <dbReference type="ARBA" id="ARBA00022679"/>
    </source>
</evidence>
<keyword evidence="3" id="KW-0418">Kinase</keyword>
<evidence type="ECO:0000313" key="6">
    <source>
        <dbReference type="Proteomes" id="UP000030762"/>
    </source>
</evidence>
<proteinExistence type="inferred from homology"/>
<gene>
    <name evidence="5" type="ORF">SDRG_08162</name>
</gene>
<accession>T0RVD2</accession>